<dbReference type="Pfam" id="PF00083">
    <property type="entry name" value="Sugar_tr"/>
    <property type="match status" value="1"/>
</dbReference>
<dbReference type="PRINTS" id="PR00171">
    <property type="entry name" value="SUGRTRNSPORT"/>
</dbReference>
<feature type="transmembrane region" description="Helical" evidence="9">
    <location>
        <begin position="493"/>
        <end position="512"/>
    </location>
</feature>
<dbReference type="Proteomes" id="UP000007151">
    <property type="component" value="Unassembled WGS sequence"/>
</dbReference>
<evidence type="ECO:0000256" key="2">
    <source>
        <dbReference type="ARBA" id="ARBA00022475"/>
    </source>
</evidence>
<dbReference type="InterPro" id="IPR036259">
    <property type="entry name" value="MFS_trans_sf"/>
</dbReference>
<dbReference type="Gene3D" id="1.20.1250.20">
    <property type="entry name" value="MFS general substrate transporter like domains"/>
    <property type="match status" value="1"/>
</dbReference>
<feature type="transmembrane region" description="Helical" evidence="9">
    <location>
        <begin position="186"/>
        <end position="207"/>
    </location>
</feature>
<dbReference type="PANTHER" id="PTHR48021:SF1">
    <property type="entry name" value="GH07001P-RELATED"/>
    <property type="match status" value="1"/>
</dbReference>
<feature type="transmembrane region" description="Helical" evidence="9">
    <location>
        <begin position="359"/>
        <end position="380"/>
    </location>
</feature>
<feature type="transmembrane region" description="Helical" evidence="9">
    <location>
        <begin position="426"/>
        <end position="450"/>
    </location>
</feature>
<feature type="transmembrane region" description="Helical" evidence="9">
    <location>
        <begin position="244"/>
        <end position="264"/>
    </location>
</feature>
<evidence type="ECO:0000256" key="4">
    <source>
        <dbReference type="ARBA" id="ARBA00022989"/>
    </source>
</evidence>
<keyword evidence="5 9" id="KW-0472">Membrane</keyword>
<feature type="region of interest" description="Disordered" evidence="8">
    <location>
        <begin position="46"/>
        <end position="65"/>
    </location>
</feature>
<evidence type="ECO:0000256" key="7">
    <source>
        <dbReference type="ARBA" id="ARBA00024348"/>
    </source>
</evidence>
<keyword evidence="11" id="KW-0762">Sugar transport</keyword>
<comment type="subcellular location">
    <subcellularLocation>
        <location evidence="1">Cell membrane</location>
        <topology evidence="1">Multi-pass membrane protein</topology>
    </subcellularLocation>
</comment>
<keyword evidence="4 9" id="KW-1133">Transmembrane helix</keyword>
<dbReference type="GO" id="GO:0022857">
    <property type="term" value="F:transmembrane transporter activity"/>
    <property type="evidence" value="ECO:0007669"/>
    <property type="project" value="InterPro"/>
</dbReference>
<evidence type="ECO:0000313" key="11">
    <source>
        <dbReference type="EMBL" id="OWR52057.1"/>
    </source>
</evidence>
<dbReference type="InterPro" id="IPR005828">
    <property type="entry name" value="MFS_sugar_transport-like"/>
</dbReference>
<gene>
    <name evidence="11" type="ORF">KGM_208211</name>
</gene>
<feature type="transmembrane region" description="Helical" evidence="9">
    <location>
        <begin position="325"/>
        <end position="347"/>
    </location>
</feature>
<evidence type="ECO:0000256" key="1">
    <source>
        <dbReference type="ARBA" id="ARBA00004651"/>
    </source>
</evidence>
<dbReference type="AlphaFoldDB" id="A0A212FED9"/>
<dbReference type="InterPro" id="IPR003663">
    <property type="entry name" value="Sugar/inositol_transpt"/>
</dbReference>
<protein>
    <submittedName>
        <fullName evidence="11">Sugar transporter 4</fullName>
    </submittedName>
</protein>
<comment type="caution">
    <text evidence="11">The sequence shown here is derived from an EMBL/GenBank/DDBJ whole genome shotgun (WGS) entry which is preliminary data.</text>
</comment>
<dbReference type="InParanoid" id="A0A212FED9"/>
<comment type="similarity">
    <text evidence="7">Belongs to the major facilitator superfamily. Sugar transporter (TC 2.A.1.1) family. Trehalose transporter subfamily.</text>
</comment>
<dbReference type="PROSITE" id="PS00216">
    <property type="entry name" value="SUGAR_TRANSPORT_1"/>
    <property type="match status" value="1"/>
</dbReference>
<feature type="transmembrane region" description="Helical" evidence="9">
    <location>
        <begin position="162"/>
        <end position="180"/>
    </location>
</feature>
<dbReference type="PANTHER" id="PTHR48021">
    <property type="match status" value="1"/>
</dbReference>
<accession>A0A212FED9</accession>
<sequence>MSFVPYKWHLRYRDVLGISQSELIQERVRSITRLLSQRVIRMDEKTTDIDPEAGASQTEDKNGNSKVLKRLETVPDIKRDTSGITTQYIATGIVRLSFMMRRVYKKLMETPGIPVTNNGTHPKLVLTDSEASWVASLLCLGALWGAVPAGLISEHFGRKKTLLYLALPLLVSWILVASSPNVYGMYVGRFVGGIAVGAFSVGIPPYVEDIAEIQNLPALVNFYHVHFSCGVLFGYIIGMVQSTSWLSVLCAIIPIAYFIAFIFLPESPAYLISQGKSSQAEAALRYFRGIDNNVEAELKELKKYTRNTAKNRVTFKELFSTRSTLKALVVSFGLMIFQQLSGIYPVLFYAEKIFKKFSISLYLPGATIILGFCLVSSTYFSTMFVKKVRRRILLMVSFSVMFLSLAGLGVYYHLKASNIISDSTWVPVLTLCIFVSVYAVGAGPIPWLMLREIFPPQVRRRATAITAGFHWFLAFGVTKLYQNFLDVVSLGWTLWNFSIICLIGTAFVYLVVPETKGRTLEEIQNQFEGIHKTKTHIHVIEVETING</sequence>
<keyword evidence="2" id="KW-1003">Cell membrane</keyword>
<dbReference type="eggNOG" id="KOG0254">
    <property type="taxonomic scope" value="Eukaryota"/>
</dbReference>
<dbReference type="KEGG" id="dpl:KGM_208211"/>
<feature type="transmembrane region" description="Helical" evidence="9">
    <location>
        <begin position="392"/>
        <end position="414"/>
    </location>
</feature>
<feature type="transmembrane region" description="Helical" evidence="9">
    <location>
        <begin position="131"/>
        <end position="150"/>
    </location>
</feature>
<feature type="transmembrane region" description="Helical" evidence="9">
    <location>
        <begin position="219"/>
        <end position="238"/>
    </location>
</feature>
<name>A0A212FED9_DANPL</name>
<organism evidence="11 12">
    <name type="scientific">Danaus plexippus plexippus</name>
    <dbReference type="NCBI Taxonomy" id="278856"/>
    <lineage>
        <taxon>Eukaryota</taxon>
        <taxon>Metazoa</taxon>
        <taxon>Ecdysozoa</taxon>
        <taxon>Arthropoda</taxon>
        <taxon>Hexapoda</taxon>
        <taxon>Insecta</taxon>
        <taxon>Pterygota</taxon>
        <taxon>Neoptera</taxon>
        <taxon>Endopterygota</taxon>
        <taxon>Lepidoptera</taxon>
        <taxon>Glossata</taxon>
        <taxon>Ditrysia</taxon>
        <taxon>Papilionoidea</taxon>
        <taxon>Nymphalidae</taxon>
        <taxon>Danainae</taxon>
        <taxon>Danaini</taxon>
        <taxon>Danaina</taxon>
        <taxon>Danaus</taxon>
        <taxon>Danaus</taxon>
    </lineage>
</organism>
<dbReference type="FunFam" id="1.20.1250.20:FF:000055">
    <property type="entry name" value="Facilitated trehalose transporter Tret1-2 homolog"/>
    <property type="match status" value="1"/>
</dbReference>
<evidence type="ECO:0000313" key="12">
    <source>
        <dbReference type="Proteomes" id="UP000007151"/>
    </source>
</evidence>
<dbReference type="GO" id="GO:0005886">
    <property type="term" value="C:plasma membrane"/>
    <property type="evidence" value="ECO:0007669"/>
    <property type="project" value="UniProtKB-SubCell"/>
</dbReference>
<dbReference type="InterPro" id="IPR005829">
    <property type="entry name" value="Sugar_transporter_CS"/>
</dbReference>
<keyword evidence="3 9" id="KW-0812">Transmembrane</keyword>
<evidence type="ECO:0000256" key="8">
    <source>
        <dbReference type="SAM" id="MobiDB-lite"/>
    </source>
</evidence>
<keyword evidence="11" id="KW-0813">Transport</keyword>
<keyword evidence="6" id="KW-0325">Glycoprotein</keyword>
<dbReference type="InterPro" id="IPR020846">
    <property type="entry name" value="MFS_dom"/>
</dbReference>
<feature type="transmembrane region" description="Helical" evidence="9">
    <location>
        <begin position="462"/>
        <end position="481"/>
    </location>
</feature>
<dbReference type="InterPro" id="IPR050549">
    <property type="entry name" value="MFS_Trehalose_Transporter"/>
</dbReference>
<evidence type="ECO:0000256" key="6">
    <source>
        <dbReference type="ARBA" id="ARBA00023180"/>
    </source>
</evidence>
<evidence type="ECO:0000256" key="9">
    <source>
        <dbReference type="SAM" id="Phobius"/>
    </source>
</evidence>
<reference evidence="11 12" key="1">
    <citation type="journal article" date="2011" name="Cell">
        <title>The monarch butterfly genome yields insights into long-distance migration.</title>
        <authorList>
            <person name="Zhan S."/>
            <person name="Merlin C."/>
            <person name="Boore J.L."/>
            <person name="Reppert S.M."/>
        </authorList>
    </citation>
    <scope>NUCLEOTIDE SEQUENCE [LARGE SCALE GENOMIC DNA]</scope>
    <source>
        <strain evidence="11">F-2</strain>
    </source>
</reference>
<dbReference type="PROSITE" id="PS50850">
    <property type="entry name" value="MFS"/>
    <property type="match status" value="1"/>
</dbReference>
<feature type="domain" description="Major facilitator superfamily (MFS) profile" evidence="10">
    <location>
        <begin position="90"/>
        <end position="516"/>
    </location>
</feature>
<dbReference type="EMBL" id="AGBW02008963">
    <property type="protein sequence ID" value="OWR52057.1"/>
    <property type="molecule type" value="Genomic_DNA"/>
</dbReference>
<proteinExistence type="inferred from homology"/>
<dbReference type="SUPFAM" id="SSF103473">
    <property type="entry name" value="MFS general substrate transporter"/>
    <property type="match status" value="1"/>
</dbReference>
<evidence type="ECO:0000256" key="3">
    <source>
        <dbReference type="ARBA" id="ARBA00022692"/>
    </source>
</evidence>
<keyword evidence="12" id="KW-1185">Reference proteome</keyword>
<evidence type="ECO:0000259" key="10">
    <source>
        <dbReference type="PROSITE" id="PS50850"/>
    </source>
</evidence>
<evidence type="ECO:0000256" key="5">
    <source>
        <dbReference type="ARBA" id="ARBA00023136"/>
    </source>
</evidence>